<proteinExistence type="predicted"/>
<gene>
    <name evidence="1" type="ORF">Q0590_34875</name>
</gene>
<organism evidence="1 2">
    <name type="scientific">Rhodocytophaga aerolata</name>
    <dbReference type="NCBI Taxonomy" id="455078"/>
    <lineage>
        <taxon>Bacteria</taxon>
        <taxon>Pseudomonadati</taxon>
        <taxon>Bacteroidota</taxon>
        <taxon>Cytophagia</taxon>
        <taxon>Cytophagales</taxon>
        <taxon>Rhodocytophagaceae</taxon>
        <taxon>Rhodocytophaga</taxon>
    </lineage>
</organism>
<dbReference type="Proteomes" id="UP001168528">
    <property type="component" value="Unassembled WGS sequence"/>
</dbReference>
<evidence type="ECO:0000313" key="2">
    <source>
        <dbReference type="Proteomes" id="UP001168528"/>
    </source>
</evidence>
<evidence type="ECO:0000313" key="1">
    <source>
        <dbReference type="EMBL" id="MDO1451511.1"/>
    </source>
</evidence>
<dbReference type="EMBL" id="JAUKPO010000064">
    <property type="protein sequence ID" value="MDO1451511.1"/>
    <property type="molecule type" value="Genomic_DNA"/>
</dbReference>
<reference evidence="1" key="1">
    <citation type="submission" date="2023-07" db="EMBL/GenBank/DDBJ databases">
        <title>The genome sequence of Rhodocytophaga aerolata KACC 12507.</title>
        <authorList>
            <person name="Zhang X."/>
        </authorList>
    </citation>
    <scope>NUCLEOTIDE SEQUENCE</scope>
    <source>
        <strain evidence="1">KACC 12507</strain>
    </source>
</reference>
<name>A0ABT8RII0_9BACT</name>
<keyword evidence="2" id="KW-1185">Reference proteome</keyword>
<accession>A0ABT8RII0</accession>
<sequence length="206" mass="23610">MATIQGLVNLIQIRKEDREIDHLVQLISSHAKKLDARLYQLLYITEVDKIVEEPTYSFYFEQLETHLRQVIEKNSISNSMELYVKAPAEQISGYNELLINGVLTNLILHLLSLPKNNSNCYIKLLANLHSQALHIKIKIKGFIADSDVQESIDNSGASMYTNIMRYSKLAHFFAAQKLALKLKAIINIYFIEGDYQQISLTIPKTR</sequence>
<protein>
    <submittedName>
        <fullName evidence="1">Uncharacterized protein</fullName>
    </submittedName>
</protein>
<comment type="caution">
    <text evidence="1">The sequence shown here is derived from an EMBL/GenBank/DDBJ whole genome shotgun (WGS) entry which is preliminary data.</text>
</comment>
<dbReference type="RefSeq" id="WP_302042308.1">
    <property type="nucleotide sequence ID" value="NZ_JAUKPO010000064.1"/>
</dbReference>